<feature type="region of interest" description="Disordered" evidence="1">
    <location>
        <begin position="78"/>
        <end position="107"/>
    </location>
</feature>
<dbReference type="Proteomes" id="UP001190700">
    <property type="component" value="Unassembled WGS sequence"/>
</dbReference>
<keyword evidence="3" id="KW-1185">Reference proteome</keyword>
<comment type="caution">
    <text evidence="2">The sequence shown here is derived from an EMBL/GenBank/DDBJ whole genome shotgun (WGS) entry which is preliminary data.</text>
</comment>
<organism evidence="2 3">
    <name type="scientific">Cymbomonas tetramitiformis</name>
    <dbReference type="NCBI Taxonomy" id="36881"/>
    <lineage>
        <taxon>Eukaryota</taxon>
        <taxon>Viridiplantae</taxon>
        <taxon>Chlorophyta</taxon>
        <taxon>Pyramimonadophyceae</taxon>
        <taxon>Pyramimonadales</taxon>
        <taxon>Pyramimonadaceae</taxon>
        <taxon>Cymbomonas</taxon>
    </lineage>
</organism>
<protein>
    <submittedName>
        <fullName evidence="2">Uncharacterized protein</fullName>
    </submittedName>
</protein>
<evidence type="ECO:0000313" key="3">
    <source>
        <dbReference type="Proteomes" id="UP001190700"/>
    </source>
</evidence>
<evidence type="ECO:0000256" key="1">
    <source>
        <dbReference type="SAM" id="MobiDB-lite"/>
    </source>
</evidence>
<dbReference type="AlphaFoldDB" id="A0AAE0FPA3"/>
<proteinExistence type="predicted"/>
<feature type="compositionally biased region" description="Polar residues" evidence="1">
    <location>
        <begin position="92"/>
        <end position="101"/>
    </location>
</feature>
<accession>A0AAE0FPA3</accession>
<gene>
    <name evidence="2" type="ORF">CYMTET_27725</name>
</gene>
<sequence length="165" mass="18476">MEEMEIAEKGACDIMSHITSLLEDAQQELEIRQGHPMYETGAPQGVGVHKDNAAPRSGRFRAEALRAKGLQVWMASQTQKKLSRLRSDHNSNSHQAPTAKSPTPELGEQVTFYESPEVLRQQQKMAKAVEDFVNVNAMLTNMKKLQEVRDYKLNLDESSAGPPEK</sequence>
<dbReference type="EMBL" id="LGRX02015415">
    <property type="protein sequence ID" value="KAK3263474.1"/>
    <property type="molecule type" value="Genomic_DNA"/>
</dbReference>
<evidence type="ECO:0000313" key="2">
    <source>
        <dbReference type="EMBL" id="KAK3263474.1"/>
    </source>
</evidence>
<reference evidence="2 3" key="1">
    <citation type="journal article" date="2015" name="Genome Biol. Evol.">
        <title>Comparative Genomics of a Bacterivorous Green Alga Reveals Evolutionary Causalities and Consequences of Phago-Mixotrophic Mode of Nutrition.</title>
        <authorList>
            <person name="Burns J.A."/>
            <person name="Paasch A."/>
            <person name="Narechania A."/>
            <person name="Kim E."/>
        </authorList>
    </citation>
    <scope>NUCLEOTIDE SEQUENCE [LARGE SCALE GENOMIC DNA]</scope>
    <source>
        <strain evidence="2 3">PLY_AMNH</strain>
    </source>
</reference>
<name>A0AAE0FPA3_9CHLO</name>